<accession>A0ABD2RXQ7</accession>
<reference evidence="2 3" key="1">
    <citation type="submission" date="2024-05" db="EMBL/GenBank/DDBJ databases">
        <title>De novo assembly of an allotetraploid wild potato.</title>
        <authorList>
            <person name="Hosaka A.J."/>
        </authorList>
    </citation>
    <scope>NUCLEOTIDE SEQUENCE [LARGE SCALE GENOMIC DNA]</scope>
    <source>
        <tissue evidence="2">Young leaves</tissue>
    </source>
</reference>
<name>A0ABD2RXQ7_9SOLN</name>
<feature type="non-terminal residue" evidence="2">
    <location>
        <position position="1"/>
    </location>
</feature>
<feature type="compositionally biased region" description="Polar residues" evidence="1">
    <location>
        <begin position="45"/>
        <end position="55"/>
    </location>
</feature>
<dbReference type="EMBL" id="JBJKTR010000018">
    <property type="protein sequence ID" value="KAL3336314.1"/>
    <property type="molecule type" value="Genomic_DNA"/>
</dbReference>
<dbReference type="Proteomes" id="UP001627284">
    <property type="component" value="Unassembled WGS sequence"/>
</dbReference>
<feature type="region of interest" description="Disordered" evidence="1">
    <location>
        <begin position="1"/>
        <end position="36"/>
    </location>
</feature>
<dbReference type="AlphaFoldDB" id="A0ABD2RXQ7"/>
<keyword evidence="3" id="KW-1185">Reference proteome</keyword>
<feature type="region of interest" description="Disordered" evidence="1">
    <location>
        <begin position="45"/>
        <end position="64"/>
    </location>
</feature>
<comment type="caution">
    <text evidence="2">The sequence shown here is derived from an EMBL/GenBank/DDBJ whole genome shotgun (WGS) entry which is preliminary data.</text>
</comment>
<dbReference type="EMBL" id="JBJKTR010000018">
    <property type="protein sequence ID" value="KAL3336313.1"/>
    <property type="molecule type" value="Genomic_DNA"/>
</dbReference>
<sequence length="108" mass="11862">QQLNNPNSQNPPPPTSEETQKSQQPRLPSPAASAHTSLFFLSNQPKIASTTTSKGPTAHLGSFSPSHKLFLSENRVKIAEINRLPNPPAIDCPPRSLHPNFWGFPLKF</sequence>
<evidence type="ECO:0000313" key="3">
    <source>
        <dbReference type="Proteomes" id="UP001627284"/>
    </source>
</evidence>
<gene>
    <name evidence="2" type="ORF">AABB24_032185</name>
</gene>
<evidence type="ECO:0000256" key="1">
    <source>
        <dbReference type="SAM" id="MobiDB-lite"/>
    </source>
</evidence>
<organism evidence="2 3">
    <name type="scientific">Solanum stoloniferum</name>
    <dbReference type="NCBI Taxonomy" id="62892"/>
    <lineage>
        <taxon>Eukaryota</taxon>
        <taxon>Viridiplantae</taxon>
        <taxon>Streptophyta</taxon>
        <taxon>Embryophyta</taxon>
        <taxon>Tracheophyta</taxon>
        <taxon>Spermatophyta</taxon>
        <taxon>Magnoliopsida</taxon>
        <taxon>eudicotyledons</taxon>
        <taxon>Gunneridae</taxon>
        <taxon>Pentapetalae</taxon>
        <taxon>asterids</taxon>
        <taxon>lamiids</taxon>
        <taxon>Solanales</taxon>
        <taxon>Solanaceae</taxon>
        <taxon>Solanoideae</taxon>
        <taxon>Solaneae</taxon>
        <taxon>Solanum</taxon>
    </lineage>
</organism>
<protein>
    <submittedName>
        <fullName evidence="2">Uncharacterized protein</fullName>
    </submittedName>
</protein>
<evidence type="ECO:0000313" key="2">
    <source>
        <dbReference type="EMBL" id="KAL3336314.1"/>
    </source>
</evidence>
<proteinExistence type="predicted"/>